<evidence type="ECO:0000313" key="5">
    <source>
        <dbReference type="EMBL" id="CAF3978792.1"/>
    </source>
</evidence>
<dbReference type="EMBL" id="CAJNOK010012618">
    <property type="protein sequence ID" value="CAF1167316.1"/>
    <property type="molecule type" value="Genomic_DNA"/>
</dbReference>
<evidence type="ECO:0000259" key="3">
    <source>
        <dbReference type="PROSITE" id="PS50966"/>
    </source>
</evidence>
<reference evidence="5" key="1">
    <citation type="submission" date="2021-02" db="EMBL/GenBank/DDBJ databases">
        <authorList>
            <person name="Nowell W R."/>
        </authorList>
    </citation>
    <scope>NUCLEOTIDE SEQUENCE</scope>
</reference>
<dbReference type="Proteomes" id="UP000677228">
    <property type="component" value="Unassembled WGS sequence"/>
</dbReference>
<accession>A0A8S2MYS6</accession>
<dbReference type="PROSITE" id="PS50966">
    <property type="entry name" value="ZF_SWIM"/>
    <property type="match status" value="1"/>
</dbReference>
<name>A0A8S2MYS6_9BILA</name>
<feature type="domain" description="SWIM-type" evidence="3">
    <location>
        <begin position="478"/>
        <end position="514"/>
    </location>
</feature>
<dbReference type="InterPro" id="IPR007527">
    <property type="entry name" value="Znf_SWIM"/>
</dbReference>
<evidence type="ECO:0000256" key="2">
    <source>
        <dbReference type="SAM" id="MobiDB-lite"/>
    </source>
</evidence>
<dbReference type="EMBL" id="CAJOBA010034141">
    <property type="protein sequence ID" value="CAF3978792.1"/>
    <property type="molecule type" value="Genomic_DNA"/>
</dbReference>
<sequence length="612" mass="70646">MAKFVKCREVLNIIRSNSYSKLPQLPPDIKTNTIYVLQLNDNTKGDLTKAILRDTPVTPKSIVRLIDQRVKYQVPSTVYRELISSAVGVSTVKNPRQVRYLFRHNAFHEYPSIVLCYIIHESKQQQCHIELVRFIKDQCPELDKKSIIVTDNEKAFKNCFASEFPNMIQLRCWNHLFKNIFRRTTKYLKSNKTNEPQTASSGENLQPTTTTDKPPVENDEELMTDDMVFYMMNENLNDEHDYCKPMVNDVEFDIIISIPESKKQMARRYVNDLKFLLSQNSSIEFEIELSTLLKTWTDDFIEYFNKYIYPDINELGIWTVKEKNIEHLFNDSITSNMIEGVNFVYKSVTEWKMITLDRAVIIFNYLQGYYINEVQRGYCGLGGYTLKEEYAKLKMDKSLLVLLQSYDPHEIVQQVKQLELDFKSPDGSDSGNLNKTPSRPKPLSQQGLALQLVNSERVKFIENLGIFTVENMSRSQVHNVDIKHYPAFNCTCELSKKNKKINCVHILAVKRKMNISLTTVQVKQNCGLLRKARNKEAGIGITGRKKPNEWDKEKMNGTIVSTHKGVKISANTTPKRVLSTSDPDTIIQPAPPPKRLAMTDMTNTQPVCVFLR</sequence>
<protein>
    <recommendedName>
        <fullName evidence="3">SWIM-type domain-containing protein</fullName>
    </recommendedName>
</protein>
<keyword evidence="1" id="KW-0862">Zinc</keyword>
<evidence type="ECO:0000313" key="4">
    <source>
        <dbReference type="EMBL" id="CAF1167316.1"/>
    </source>
</evidence>
<dbReference type="AlphaFoldDB" id="A0A8S2MYS6"/>
<dbReference type="Proteomes" id="UP000682733">
    <property type="component" value="Unassembled WGS sequence"/>
</dbReference>
<keyword evidence="1" id="KW-0863">Zinc-finger</keyword>
<evidence type="ECO:0000256" key="1">
    <source>
        <dbReference type="PROSITE-ProRule" id="PRU00325"/>
    </source>
</evidence>
<dbReference type="GO" id="GO:0008270">
    <property type="term" value="F:zinc ion binding"/>
    <property type="evidence" value="ECO:0007669"/>
    <property type="project" value="UniProtKB-KW"/>
</dbReference>
<organism evidence="5 6">
    <name type="scientific">Didymodactylos carnosus</name>
    <dbReference type="NCBI Taxonomy" id="1234261"/>
    <lineage>
        <taxon>Eukaryota</taxon>
        <taxon>Metazoa</taxon>
        <taxon>Spiralia</taxon>
        <taxon>Gnathifera</taxon>
        <taxon>Rotifera</taxon>
        <taxon>Eurotatoria</taxon>
        <taxon>Bdelloidea</taxon>
        <taxon>Philodinida</taxon>
        <taxon>Philodinidae</taxon>
        <taxon>Didymodactylos</taxon>
    </lineage>
</organism>
<feature type="compositionally biased region" description="Polar residues" evidence="2">
    <location>
        <begin position="427"/>
        <end position="444"/>
    </location>
</feature>
<feature type="region of interest" description="Disordered" evidence="2">
    <location>
        <begin position="423"/>
        <end position="444"/>
    </location>
</feature>
<keyword evidence="1" id="KW-0479">Metal-binding</keyword>
<comment type="caution">
    <text evidence="5">The sequence shown here is derived from an EMBL/GenBank/DDBJ whole genome shotgun (WGS) entry which is preliminary data.</text>
</comment>
<gene>
    <name evidence="4" type="ORF">OVA965_LOCUS22391</name>
    <name evidence="5" type="ORF">TMI583_LOCUS23104</name>
</gene>
<feature type="region of interest" description="Disordered" evidence="2">
    <location>
        <begin position="191"/>
        <end position="218"/>
    </location>
</feature>
<proteinExistence type="predicted"/>
<feature type="compositionally biased region" description="Polar residues" evidence="2">
    <location>
        <begin position="191"/>
        <end position="212"/>
    </location>
</feature>
<evidence type="ECO:0000313" key="6">
    <source>
        <dbReference type="Proteomes" id="UP000682733"/>
    </source>
</evidence>